<evidence type="ECO:0000313" key="3">
    <source>
        <dbReference type="EMBL" id="MBN3579939.1"/>
    </source>
</evidence>
<keyword evidence="1" id="KW-0175">Coiled coil</keyword>
<sequence>MRDIDLDSLASLPRVKQCALFSVSMLILLAFGYVTVWRPTLSNLSFLLAKEQQLQTMLEQKQQRVLLLASHQTELDQLAEVRVQIQEQMVQSASITEVLSLLNRMAQQHSLLMERIVQSTSQSTGSFLQSSLQFELLGQYQQIASFFHAVAILPDSLYFDELHWRRAEVDSTTLILTGEVYLLQSLDEGDSAN</sequence>
<evidence type="ECO:0000256" key="1">
    <source>
        <dbReference type="SAM" id="Coils"/>
    </source>
</evidence>
<keyword evidence="4" id="KW-1185">Reference proteome</keyword>
<accession>A0ABS3A7V9</accession>
<feature type="coiled-coil region" evidence="1">
    <location>
        <begin position="44"/>
        <end position="88"/>
    </location>
</feature>
<evidence type="ECO:0000256" key="2">
    <source>
        <dbReference type="SAM" id="Phobius"/>
    </source>
</evidence>
<feature type="transmembrane region" description="Helical" evidence="2">
    <location>
        <begin position="20"/>
        <end position="37"/>
    </location>
</feature>
<dbReference type="PANTHER" id="PTHR39555:SF1">
    <property type="entry name" value="TYPE IV PILUS INNER MEMBRANE COMPONENT PILO"/>
    <property type="match status" value="1"/>
</dbReference>
<gene>
    <name evidence="3" type="primary">pilO</name>
    <name evidence="3" type="ORF">JYA62_19985</name>
</gene>
<organism evidence="3 4">
    <name type="scientific">Vibrio neptunius</name>
    <dbReference type="NCBI Taxonomy" id="170651"/>
    <lineage>
        <taxon>Bacteria</taxon>
        <taxon>Pseudomonadati</taxon>
        <taxon>Pseudomonadota</taxon>
        <taxon>Gammaproteobacteria</taxon>
        <taxon>Vibrionales</taxon>
        <taxon>Vibrionaceae</taxon>
        <taxon>Vibrio</taxon>
    </lineage>
</organism>
<evidence type="ECO:0000313" key="4">
    <source>
        <dbReference type="Proteomes" id="UP000779070"/>
    </source>
</evidence>
<dbReference type="Gene3D" id="3.30.70.60">
    <property type="match status" value="1"/>
</dbReference>
<dbReference type="RefSeq" id="WP_206371759.1">
    <property type="nucleotide sequence ID" value="NZ_CAWPTM010000107.1"/>
</dbReference>
<dbReference type="Pfam" id="PF04350">
    <property type="entry name" value="PilO"/>
    <property type="match status" value="1"/>
</dbReference>
<dbReference type="InterPro" id="IPR007445">
    <property type="entry name" value="PilO"/>
</dbReference>
<name>A0ABS3A7V9_9VIBR</name>
<dbReference type="Proteomes" id="UP000779070">
    <property type="component" value="Unassembled WGS sequence"/>
</dbReference>
<reference evidence="3 4" key="1">
    <citation type="submission" date="2021-02" db="EMBL/GenBank/DDBJ databases">
        <title>Draft Genome Sequences of 5 Vibrio neptunius Strains Isolated From of Bivalve Hatcheries.</title>
        <authorList>
            <person name="Galvis F."/>
            <person name="Barja J.L."/>
            <person name="Lemos M.L."/>
            <person name="Balado M."/>
        </authorList>
    </citation>
    <scope>NUCLEOTIDE SEQUENCE [LARGE SCALE GENOMIC DNA]</scope>
    <source>
        <strain evidence="3 4">PP-145.98</strain>
    </source>
</reference>
<keyword evidence="2" id="KW-0812">Transmembrane</keyword>
<keyword evidence="2" id="KW-0472">Membrane</keyword>
<dbReference type="PANTHER" id="PTHR39555">
    <property type="entry name" value="FIMBRIAL ASSEMBLY PROTEIN PILO-LIKE PROTEIN-RELATED"/>
    <property type="match status" value="1"/>
</dbReference>
<dbReference type="EMBL" id="JAFHLB010000033">
    <property type="protein sequence ID" value="MBN3579939.1"/>
    <property type="molecule type" value="Genomic_DNA"/>
</dbReference>
<comment type="caution">
    <text evidence="3">The sequence shown here is derived from an EMBL/GenBank/DDBJ whole genome shotgun (WGS) entry which is preliminary data.</text>
</comment>
<protein>
    <submittedName>
        <fullName evidence="3">Type 4a pilus biogenesis protein PilO</fullName>
    </submittedName>
</protein>
<dbReference type="InterPro" id="IPR014717">
    <property type="entry name" value="Transl_elong_EF1B/ribsomal_bS6"/>
</dbReference>
<keyword evidence="2" id="KW-1133">Transmembrane helix</keyword>
<proteinExistence type="predicted"/>